<dbReference type="SUPFAM" id="SSF88713">
    <property type="entry name" value="Glycoside hydrolase/deacetylase"/>
    <property type="match status" value="1"/>
</dbReference>
<name>A0ABP8THQ5_9ACTN</name>
<dbReference type="CDD" id="cd10917">
    <property type="entry name" value="CE4_NodB_like_6s_7s"/>
    <property type="match status" value="1"/>
</dbReference>
<proteinExistence type="predicted"/>
<accession>A0ABP8THQ5</accession>
<dbReference type="PROSITE" id="PS51318">
    <property type="entry name" value="TAT"/>
    <property type="match status" value="1"/>
</dbReference>
<dbReference type="InterPro" id="IPR050248">
    <property type="entry name" value="Polysacc_deacetylase_ArnD"/>
</dbReference>
<dbReference type="PROSITE" id="PS51677">
    <property type="entry name" value="NODB"/>
    <property type="match status" value="1"/>
</dbReference>
<keyword evidence="5" id="KW-1185">Reference proteome</keyword>
<evidence type="ECO:0000313" key="4">
    <source>
        <dbReference type="EMBL" id="GAA4605457.1"/>
    </source>
</evidence>
<comment type="caution">
    <text evidence="4">The sequence shown here is derived from an EMBL/GenBank/DDBJ whole genome shotgun (WGS) entry which is preliminary data.</text>
</comment>
<feature type="domain" description="NodB homology" evidence="3">
    <location>
        <begin position="80"/>
        <end position="260"/>
    </location>
</feature>
<dbReference type="InterPro" id="IPR006311">
    <property type="entry name" value="TAT_signal"/>
</dbReference>
<dbReference type="EMBL" id="BAABHJ010000005">
    <property type="protein sequence ID" value="GAA4605457.1"/>
    <property type="molecule type" value="Genomic_DNA"/>
</dbReference>
<dbReference type="Gene3D" id="3.20.20.370">
    <property type="entry name" value="Glycoside hydrolase/deacetylase"/>
    <property type="match status" value="1"/>
</dbReference>
<dbReference type="InterPro" id="IPR011330">
    <property type="entry name" value="Glyco_hydro/deAcase_b/a-brl"/>
</dbReference>
<dbReference type="InterPro" id="IPR002509">
    <property type="entry name" value="NODB_dom"/>
</dbReference>
<gene>
    <name evidence="4" type="ORF">GCM10023195_18940</name>
</gene>
<keyword evidence="2" id="KW-0378">Hydrolase</keyword>
<protein>
    <recommendedName>
        <fullName evidence="3">NodB homology domain-containing protein</fullName>
    </recommendedName>
</protein>
<evidence type="ECO:0000313" key="5">
    <source>
        <dbReference type="Proteomes" id="UP001500212"/>
    </source>
</evidence>
<organism evidence="4 5">
    <name type="scientific">Actinoallomurus liliacearum</name>
    <dbReference type="NCBI Taxonomy" id="1080073"/>
    <lineage>
        <taxon>Bacteria</taxon>
        <taxon>Bacillati</taxon>
        <taxon>Actinomycetota</taxon>
        <taxon>Actinomycetes</taxon>
        <taxon>Streptosporangiales</taxon>
        <taxon>Thermomonosporaceae</taxon>
        <taxon>Actinoallomurus</taxon>
    </lineage>
</organism>
<dbReference type="PANTHER" id="PTHR10587:SF133">
    <property type="entry name" value="CHITIN DEACETYLASE 1-RELATED"/>
    <property type="match status" value="1"/>
</dbReference>
<dbReference type="Proteomes" id="UP001500212">
    <property type="component" value="Unassembled WGS sequence"/>
</dbReference>
<dbReference type="RefSeq" id="WP_345351549.1">
    <property type="nucleotide sequence ID" value="NZ_BAABHJ010000005.1"/>
</dbReference>
<dbReference type="PANTHER" id="PTHR10587">
    <property type="entry name" value="GLYCOSYL TRANSFERASE-RELATED"/>
    <property type="match status" value="1"/>
</dbReference>
<evidence type="ECO:0000256" key="1">
    <source>
        <dbReference type="ARBA" id="ARBA00022723"/>
    </source>
</evidence>
<evidence type="ECO:0000256" key="2">
    <source>
        <dbReference type="ARBA" id="ARBA00022801"/>
    </source>
</evidence>
<keyword evidence="1" id="KW-0479">Metal-binding</keyword>
<dbReference type="Pfam" id="PF01522">
    <property type="entry name" value="Polysacc_deac_1"/>
    <property type="match status" value="1"/>
</dbReference>
<sequence length="262" mass="28526">MRKLDRRQALLTIGAAGAGLVAGATPEFLRGTGTTRTRHQLRAAAHTTRPDPGYAHGRPLQALRRPIHNLHDLQPAAPPNAVALTIDDGPHPVWTPKMLDLLAEFGVPATFSLIGTQVTEEPRLVQRLVASGHQVSDHTVTHPLNLPHLTESRIREEIGGAHDRIAQVIGVAPKFFRSPGGAWSQQIIDVAAEHSMICIDWQVDPRDWARPGTMTITDRLLRAQAGDILLCHDGGGDRSETIRALRTVIPALKQRGLTFVAL</sequence>
<reference evidence="5" key="1">
    <citation type="journal article" date="2019" name="Int. J. Syst. Evol. Microbiol.">
        <title>The Global Catalogue of Microorganisms (GCM) 10K type strain sequencing project: providing services to taxonomists for standard genome sequencing and annotation.</title>
        <authorList>
            <consortium name="The Broad Institute Genomics Platform"/>
            <consortium name="The Broad Institute Genome Sequencing Center for Infectious Disease"/>
            <person name="Wu L."/>
            <person name="Ma J."/>
        </authorList>
    </citation>
    <scope>NUCLEOTIDE SEQUENCE [LARGE SCALE GENOMIC DNA]</scope>
    <source>
        <strain evidence="5">JCM 17938</strain>
    </source>
</reference>
<evidence type="ECO:0000259" key="3">
    <source>
        <dbReference type="PROSITE" id="PS51677"/>
    </source>
</evidence>